<dbReference type="Proteomes" id="UP000324233">
    <property type="component" value="Chromosome"/>
</dbReference>
<dbReference type="Gene3D" id="2.60.120.260">
    <property type="entry name" value="Galactose-binding domain-like"/>
    <property type="match status" value="1"/>
</dbReference>
<dbReference type="EMBL" id="CP042997">
    <property type="protein sequence ID" value="QEH36045.1"/>
    <property type="molecule type" value="Genomic_DNA"/>
</dbReference>
<dbReference type="KEGG" id="agv:OJF2_46030"/>
<feature type="chain" id="PRO_5023080699" evidence="1">
    <location>
        <begin position="20"/>
        <end position="801"/>
    </location>
</feature>
<sequence length="801" mass="89006" precursor="true">MVHRRAFAVVLAFTFPAFAIPARADALTSKAVLRLGSDESANLLSDDRWRTEGPGVRREGDAFVCDGGAATGKRLGVLQRVELNQPEPRPIVAAAWSKAEGVSGSADDDYSLYLDLTFADGTELWGQTADFRVGTHDWQEAQVAVFPEKPIKSVTVNLLLRRHAGRVSFRGATLRSPTLPAGAVLFDGVPVVPKGPAVEGFQVRDVASGGDYVRIGEEAPGLKLEARPAIRAGVELQDVTIRDTTGKDRAITLLYALPIPPAGASWLDDPRTTRPVAAGREYVHARPTRAGSGRLSTYPFAAVATGDGKGAAIGLDMAFPALYRAGYHAGTGELWIAFDLGLTPEKPEAHVRICRFGFDPSWGFRAALDSYYKAFPDAFTRRVKEQGLWMPFAKISAVPGWEDFGFRIKEGNDETAWDDAHGILTFRYTEPLTWWMPMKKDAPRTIPAAVAEAKRLAEQGRREARAFASSVYHDADGNPPALFRDEPWNHGAVWSMNSMPGLSGEHTDFRTKWNPAIKERLYGEKRKGDLDGEYVDSSEGYVTDELDYRRDHFAAADTPLTFAPGSFKPAIFRGLIAFEYVRAIERDVHAMGRLMMANATPDRLCWLAPLLDVMGTETDWNHGGRWRPMDDADMLYRRALCKGKPFCFLQNTDFAKFPPELVERYMKRSLAYGFFPGFFSQNASEGHYFTRPELYDRDRPLFRKYVPLCRRVAEPGWEPITRARSSDPEVHVERFGGEGGEPAYLTVFNDSRERRTATIRLERTPPASSRDLVRDLPIAWKDGAASLTLDGEDVAVISLDR</sequence>
<reference evidence="2 3" key="1">
    <citation type="submission" date="2019-08" db="EMBL/GenBank/DDBJ databases">
        <title>Deep-cultivation of Planctomycetes and their phenomic and genomic characterization uncovers novel biology.</title>
        <authorList>
            <person name="Wiegand S."/>
            <person name="Jogler M."/>
            <person name="Boedeker C."/>
            <person name="Pinto D."/>
            <person name="Vollmers J."/>
            <person name="Rivas-Marin E."/>
            <person name="Kohn T."/>
            <person name="Peeters S.H."/>
            <person name="Heuer A."/>
            <person name="Rast P."/>
            <person name="Oberbeckmann S."/>
            <person name="Bunk B."/>
            <person name="Jeske O."/>
            <person name="Meyerdierks A."/>
            <person name="Storesund J.E."/>
            <person name="Kallscheuer N."/>
            <person name="Luecker S."/>
            <person name="Lage O.M."/>
            <person name="Pohl T."/>
            <person name="Merkel B.J."/>
            <person name="Hornburger P."/>
            <person name="Mueller R.-W."/>
            <person name="Bruemmer F."/>
            <person name="Labrenz M."/>
            <person name="Spormann A.M."/>
            <person name="Op den Camp H."/>
            <person name="Overmann J."/>
            <person name="Amann R."/>
            <person name="Jetten M.S.M."/>
            <person name="Mascher T."/>
            <person name="Medema M.H."/>
            <person name="Devos D.P."/>
            <person name="Kaster A.-K."/>
            <person name="Ovreas L."/>
            <person name="Rohde M."/>
            <person name="Galperin M.Y."/>
            <person name="Jogler C."/>
        </authorList>
    </citation>
    <scope>NUCLEOTIDE SEQUENCE [LARGE SCALE GENOMIC DNA]</scope>
    <source>
        <strain evidence="2 3">OJF2</strain>
    </source>
</reference>
<evidence type="ECO:0000313" key="2">
    <source>
        <dbReference type="EMBL" id="QEH36045.1"/>
    </source>
</evidence>
<accession>A0A5B9W7I3</accession>
<evidence type="ECO:0000313" key="3">
    <source>
        <dbReference type="Proteomes" id="UP000324233"/>
    </source>
</evidence>
<dbReference type="AlphaFoldDB" id="A0A5B9W7I3"/>
<keyword evidence="1" id="KW-0732">Signal</keyword>
<name>A0A5B9W7I3_9BACT</name>
<evidence type="ECO:0000256" key="1">
    <source>
        <dbReference type="SAM" id="SignalP"/>
    </source>
</evidence>
<feature type="signal peptide" evidence="1">
    <location>
        <begin position="1"/>
        <end position="19"/>
    </location>
</feature>
<protein>
    <submittedName>
        <fullName evidence="2">Uncharacterized protein</fullName>
    </submittedName>
</protein>
<organism evidence="2 3">
    <name type="scientific">Aquisphaera giovannonii</name>
    <dbReference type="NCBI Taxonomy" id="406548"/>
    <lineage>
        <taxon>Bacteria</taxon>
        <taxon>Pseudomonadati</taxon>
        <taxon>Planctomycetota</taxon>
        <taxon>Planctomycetia</taxon>
        <taxon>Isosphaerales</taxon>
        <taxon>Isosphaeraceae</taxon>
        <taxon>Aquisphaera</taxon>
    </lineage>
</organism>
<dbReference type="RefSeq" id="WP_148595770.1">
    <property type="nucleotide sequence ID" value="NZ_CP042997.1"/>
</dbReference>
<dbReference type="OrthoDB" id="225094at2"/>
<proteinExistence type="predicted"/>
<keyword evidence="3" id="KW-1185">Reference proteome</keyword>
<gene>
    <name evidence="2" type="ORF">OJF2_46030</name>
</gene>